<dbReference type="GO" id="GO:0016780">
    <property type="term" value="F:phosphotransferase activity, for other substituted phosphate groups"/>
    <property type="evidence" value="ECO:0007669"/>
    <property type="project" value="TreeGrafter"/>
</dbReference>
<dbReference type="Pfam" id="PF02397">
    <property type="entry name" value="Bac_transf"/>
    <property type="match status" value="1"/>
</dbReference>
<evidence type="ECO:0000313" key="3">
    <source>
        <dbReference type="EMBL" id="OGY68111.1"/>
    </source>
</evidence>
<dbReference type="PANTHER" id="PTHR30576:SF10">
    <property type="entry name" value="SLL5057 PROTEIN"/>
    <property type="match status" value="1"/>
</dbReference>
<evidence type="ECO:0000259" key="2">
    <source>
        <dbReference type="Pfam" id="PF02397"/>
    </source>
</evidence>
<gene>
    <name evidence="3" type="ORF">A3I24_02470</name>
</gene>
<dbReference type="InterPro" id="IPR003362">
    <property type="entry name" value="Bact_transf"/>
</dbReference>
<sequence length="195" mass="22225">MRRLFDITGALVGLAITFPFWPLIVLAIKIDSRGPALVRLARVSRGKLIYVYKFRSMVACAHLLKNKFFNLNERQDGPFFKIKQDPRLTRVGKIIRKFRLDELPQFFNVLKGDLALVGPRPHEPEEVIHYPDEYKHLILAKAGLTGLSQVNGASSLPFLSELNLDHYYVKNRTLGMDIQILKKTIGVFFTDSTAV</sequence>
<dbReference type="EMBL" id="MHJL01000007">
    <property type="protein sequence ID" value="OGY68111.1"/>
    <property type="molecule type" value="Genomic_DNA"/>
</dbReference>
<dbReference type="AlphaFoldDB" id="A0A1G1ZUD5"/>
<proteinExistence type="inferred from homology"/>
<protein>
    <recommendedName>
        <fullName evidence="2">Bacterial sugar transferase domain-containing protein</fullName>
    </recommendedName>
</protein>
<dbReference type="STRING" id="1798409.A3I24_02470"/>
<accession>A0A1G1ZUD5</accession>
<name>A0A1G1ZUD5_9BACT</name>
<feature type="domain" description="Bacterial sugar transferase" evidence="2">
    <location>
        <begin position="2"/>
        <end position="189"/>
    </location>
</feature>
<comment type="caution">
    <text evidence="3">The sequence shown here is derived from an EMBL/GenBank/DDBJ whole genome shotgun (WGS) entry which is preliminary data.</text>
</comment>
<evidence type="ECO:0000313" key="4">
    <source>
        <dbReference type="Proteomes" id="UP000177690"/>
    </source>
</evidence>
<comment type="similarity">
    <text evidence="1">Belongs to the bacterial sugar transferase family.</text>
</comment>
<dbReference type="Proteomes" id="UP000177690">
    <property type="component" value="Unassembled WGS sequence"/>
</dbReference>
<reference evidence="3 4" key="1">
    <citation type="journal article" date="2016" name="Nat. Commun.">
        <title>Thousands of microbial genomes shed light on interconnected biogeochemical processes in an aquifer system.</title>
        <authorList>
            <person name="Anantharaman K."/>
            <person name="Brown C.T."/>
            <person name="Hug L.A."/>
            <person name="Sharon I."/>
            <person name="Castelle C.J."/>
            <person name="Probst A.J."/>
            <person name="Thomas B.C."/>
            <person name="Singh A."/>
            <person name="Wilkins M.J."/>
            <person name="Karaoz U."/>
            <person name="Brodie E.L."/>
            <person name="Williams K.H."/>
            <person name="Hubbard S.S."/>
            <person name="Banfield J.F."/>
        </authorList>
    </citation>
    <scope>NUCLEOTIDE SEQUENCE [LARGE SCALE GENOMIC DNA]</scope>
</reference>
<dbReference type="PANTHER" id="PTHR30576">
    <property type="entry name" value="COLANIC BIOSYNTHESIS UDP-GLUCOSE LIPID CARRIER TRANSFERASE"/>
    <property type="match status" value="1"/>
</dbReference>
<organism evidence="3 4">
    <name type="scientific">Candidatus Harrisonbacteria bacterium RIFCSPLOWO2_02_FULL_41_13b</name>
    <dbReference type="NCBI Taxonomy" id="1798409"/>
    <lineage>
        <taxon>Bacteria</taxon>
        <taxon>Candidatus Harrisoniibacteriota</taxon>
    </lineage>
</organism>
<evidence type="ECO:0000256" key="1">
    <source>
        <dbReference type="ARBA" id="ARBA00006464"/>
    </source>
</evidence>